<feature type="compositionally biased region" description="Basic and acidic residues" evidence="1">
    <location>
        <begin position="231"/>
        <end position="243"/>
    </location>
</feature>
<accession>A0A916ZEM3</accession>
<proteinExistence type="predicted"/>
<evidence type="ECO:0000256" key="1">
    <source>
        <dbReference type="SAM" id="MobiDB-lite"/>
    </source>
</evidence>
<organism evidence="2 3">
    <name type="scientific">Paenibacillus nasutitermitis</name>
    <dbReference type="NCBI Taxonomy" id="1652958"/>
    <lineage>
        <taxon>Bacteria</taxon>
        <taxon>Bacillati</taxon>
        <taxon>Bacillota</taxon>
        <taxon>Bacilli</taxon>
        <taxon>Bacillales</taxon>
        <taxon>Paenibacillaceae</taxon>
        <taxon>Paenibacillus</taxon>
    </lineage>
</organism>
<gene>
    <name evidence="2" type="ORF">GCM10010911_59230</name>
</gene>
<reference evidence="2" key="2">
    <citation type="submission" date="2020-09" db="EMBL/GenBank/DDBJ databases">
        <authorList>
            <person name="Sun Q."/>
            <person name="Zhou Y."/>
        </authorList>
    </citation>
    <scope>NUCLEOTIDE SEQUENCE</scope>
    <source>
        <strain evidence="2">CGMCC 1.15178</strain>
    </source>
</reference>
<sequence length="281" mass="31019">MKDRILRNQPSLRDQQWKWLWFELKRYFLMCAIMRGVPMYSDKVDDVWHEMLMFTREYEQFCTQLSGGLIHHAPHGDGSSPEQGERAWFDWIYGELFVMAPASGQLWGSFYHTPLSQERMETLERLSADELRRSYFNVKALEKYPDLQEAADYIIGRGKELAYKARSGIESGYTTGRSHQWSDPLFMTGAFSGALFLSSMLPADQFENGMEEAYKKERGDAYSSSGCGSYSDRDDNDGGHDGSPDNSSCGGSGGDSGSGDGGGGSSCSSSCGSSCGGGGGD</sequence>
<evidence type="ECO:0000313" key="2">
    <source>
        <dbReference type="EMBL" id="GGD92783.1"/>
    </source>
</evidence>
<protein>
    <submittedName>
        <fullName evidence="2">Uncharacterized protein</fullName>
    </submittedName>
</protein>
<evidence type="ECO:0000313" key="3">
    <source>
        <dbReference type="Proteomes" id="UP000612456"/>
    </source>
</evidence>
<dbReference type="Proteomes" id="UP000612456">
    <property type="component" value="Unassembled WGS sequence"/>
</dbReference>
<dbReference type="AlphaFoldDB" id="A0A916ZEM3"/>
<dbReference type="EMBL" id="BMHP01000006">
    <property type="protein sequence ID" value="GGD92783.1"/>
    <property type="molecule type" value="Genomic_DNA"/>
</dbReference>
<name>A0A916ZEM3_9BACL</name>
<comment type="caution">
    <text evidence="2">The sequence shown here is derived from an EMBL/GenBank/DDBJ whole genome shotgun (WGS) entry which is preliminary data.</text>
</comment>
<keyword evidence="3" id="KW-1185">Reference proteome</keyword>
<feature type="region of interest" description="Disordered" evidence="1">
    <location>
        <begin position="217"/>
        <end position="281"/>
    </location>
</feature>
<reference evidence="2" key="1">
    <citation type="journal article" date="2014" name="Int. J. Syst. Evol. Microbiol.">
        <title>Complete genome sequence of Corynebacterium casei LMG S-19264T (=DSM 44701T), isolated from a smear-ripened cheese.</title>
        <authorList>
            <consortium name="US DOE Joint Genome Institute (JGI-PGF)"/>
            <person name="Walter F."/>
            <person name="Albersmeier A."/>
            <person name="Kalinowski J."/>
            <person name="Ruckert C."/>
        </authorList>
    </citation>
    <scope>NUCLEOTIDE SEQUENCE</scope>
    <source>
        <strain evidence="2">CGMCC 1.15178</strain>
    </source>
</reference>
<feature type="compositionally biased region" description="Gly residues" evidence="1">
    <location>
        <begin position="250"/>
        <end position="265"/>
    </location>
</feature>